<dbReference type="SUPFAM" id="SSF54001">
    <property type="entry name" value="Cysteine proteinases"/>
    <property type="match status" value="1"/>
</dbReference>
<dbReference type="PANTHER" id="PTHR30094">
    <property type="entry name" value="BIFUNCTIONAL GLUTATHIONYLSPERMIDINE SYNTHETASE/AMIDASE-RELATED"/>
    <property type="match status" value="1"/>
</dbReference>
<name>A0A7G2C0D3_9TRYP</name>
<evidence type="ECO:0000313" key="2">
    <source>
        <dbReference type="EMBL" id="CAD2212985.1"/>
    </source>
</evidence>
<dbReference type="Gene3D" id="3.90.1720.10">
    <property type="entry name" value="endopeptidase domain like (from Nostoc punctiforme)"/>
    <property type="match status" value="1"/>
</dbReference>
<dbReference type="Pfam" id="PF05257">
    <property type="entry name" value="CHAP"/>
    <property type="match status" value="1"/>
</dbReference>
<sequence>MNKCENPNPNYTLPYGEQQGSFKGVVACSNRDDGFFSGENNYVNQVVYTGFRYQCVEYARRFLLLTTGCVFGNCGRSSEIYKMRHITDVETAIEYPLVPHDNGVSTVRPQPGDVILYPFHPELTPWGHVGIISYVNETQVGIIEQNQFFGNFFSPDPNYCDGEPCVARMVDLEHNAETGTYTIVEKSNMPPPLGWMSYETAPKREKMFDPFHPTESMMAVRSTPFDDPRHPRFALFTFGEGIPVPGATVRKALGAVHCGEYMVGAGTAISRVVRYTLQLLLKRCSLGSAFLRLPSNPLQADVSAYANNARLKELFTALEQVGDAHDAQTAEILDKAIATYFDIPVTYVQAMRRECRNGELNLSAACTFTPNFATDEQVSSPVSRIESGGNVQFLYACNPHDEVFSIGKVSFAPPRIFTALSDIQDVAEEIGNLTNFMLQDYRAHASYGFRVDVGRYIKEVEQRRGPRTGLTIVTREHMDSTKREIIQVMESCCEKYHYPIRVVHERELSYGDGKLMAKTEKDTVEANFVFLLRSWEDVLANHEGRHQALYDAALDAASDVVFAQPLWTYLCSGVTNKVDPKFASSSVDGGSSDTKMAANSLKFYDISRYLYTLSQPPQSTDNWDIEISEYKDSCRRVRIHELVKERPPSDLLLCACTINFAHSASMAFHNGRVVDNTNGEYDGQPVGLMHLFKYTEDDD</sequence>
<dbReference type="InterPro" id="IPR007921">
    <property type="entry name" value="CHAP_dom"/>
</dbReference>
<dbReference type="AlphaFoldDB" id="A0A7G2C0D3"/>
<dbReference type="InterPro" id="IPR038765">
    <property type="entry name" value="Papain-like_cys_pep_sf"/>
</dbReference>
<keyword evidence="3" id="KW-1185">Reference proteome</keyword>
<dbReference type="InterPro" id="IPR051705">
    <property type="entry name" value="Gsp_Synthetase/Amidase"/>
</dbReference>
<dbReference type="GO" id="GO:0016874">
    <property type="term" value="F:ligase activity"/>
    <property type="evidence" value="ECO:0007669"/>
    <property type="project" value="TreeGrafter"/>
</dbReference>
<organism evidence="2 3">
    <name type="scientific">Angomonas deanei</name>
    <dbReference type="NCBI Taxonomy" id="59799"/>
    <lineage>
        <taxon>Eukaryota</taxon>
        <taxon>Discoba</taxon>
        <taxon>Euglenozoa</taxon>
        <taxon>Kinetoplastea</taxon>
        <taxon>Metakinetoplastina</taxon>
        <taxon>Trypanosomatida</taxon>
        <taxon>Trypanosomatidae</taxon>
        <taxon>Strigomonadinae</taxon>
        <taxon>Angomonas</taxon>
    </lineage>
</organism>
<dbReference type="PANTHER" id="PTHR30094:SF0">
    <property type="entry name" value="BIFUNCTIONAL GLUTATHIONYLSPERMIDINE SYNTHETASE_AMIDASE-RELATED"/>
    <property type="match status" value="1"/>
</dbReference>
<dbReference type="VEuPathDB" id="TriTrypDB:ADEAN_000042100"/>
<feature type="domain" description="Peptidase C51" evidence="1">
    <location>
        <begin position="48"/>
        <end position="146"/>
    </location>
</feature>
<dbReference type="EMBL" id="LR877145">
    <property type="protein sequence ID" value="CAD2212985.1"/>
    <property type="molecule type" value="Genomic_DNA"/>
</dbReference>
<protein>
    <submittedName>
        <fullName evidence="2">CHAP domain containing protein, putative</fullName>
    </submittedName>
</protein>
<evidence type="ECO:0000259" key="1">
    <source>
        <dbReference type="Pfam" id="PF05257"/>
    </source>
</evidence>
<accession>A0A7G2C0D3</accession>
<evidence type="ECO:0000313" key="3">
    <source>
        <dbReference type="Proteomes" id="UP000515908"/>
    </source>
</evidence>
<dbReference type="Proteomes" id="UP000515908">
    <property type="component" value="Chromosome 01"/>
</dbReference>
<proteinExistence type="predicted"/>
<reference evidence="2 3" key="1">
    <citation type="submission" date="2020-08" db="EMBL/GenBank/DDBJ databases">
        <authorList>
            <person name="Newling K."/>
            <person name="Davey J."/>
            <person name="Forrester S."/>
        </authorList>
    </citation>
    <scope>NUCLEOTIDE SEQUENCE [LARGE SCALE GENOMIC DNA]</scope>
    <source>
        <strain evidence="3">Crithidia deanei Carvalho (ATCC PRA-265)</strain>
    </source>
</reference>
<gene>
    <name evidence="2" type="ORF">ADEAN_000042100</name>
</gene>